<gene>
    <name evidence="2" type="ORF">PLICRDRAFT_58019</name>
</gene>
<dbReference type="HOGENOM" id="CLU_2758857_0_0_1"/>
<evidence type="ECO:0000313" key="3">
    <source>
        <dbReference type="Proteomes" id="UP000053263"/>
    </source>
</evidence>
<protein>
    <submittedName>
        <fullName evidence="2">Uncharacterized protein</fullName>
    </submittedName>
</protein>
<organism evidence="2 3">
    <name type="scientific">Plicaturopsis crispa FD-325 SS-3</name>
    <dbReference type="NCBI Taxonomy" id="944288"/>
    <lineage>
        <taxon>Eukaryota</taxon>
        <taxon>Fungi</taxon>
        <taxon>Dikarya</taxon>
        <taxon>Basidiomycota</taxon>
        <taxon>Agaricomycotina</taxon>
        <taxon>Agaricomycetes</taxon>
        <taxon>Agaricomycetidae</taxon>
        <taxon>Amylocorticiales</taxon>
        <taxon>Amylocorticiaceae</taxon>
        <taxon>Plicatura</taxon>
        <taxon>Plicaturopsis crispa</taxon>
    </lineage>
</organism>
<dbReference type="Proteomes" id="UP000053263">
    <property type="component" value="Unassembled WGS sequence"/>
</dbReference>
<reference evidence="2 3" key="1">
    <citation type="submission" date="2014-06" db="EMBL/GenBank/DDBJ databases">
        <title>Evolutionary Origins and Diversification of the Mycorrhizal Mutualists.</title>
        <authorList>
            <consortium name="DOE Joint Genome Institute"/>
            <consortium name="Mycorrhizal Genomics Consortium"/>
            <person name="Kohler A."/>
            <person name="Kuo A."/>
            <person name="Nagy L.G."/>
            <person name="Floudas D."/>
            <person name="Copeland A."/>
            <person name="Barry K.W."/>
            <person name="Cichocki N."/>
            <person name="Veneault-Fourrey C."/>
            <person name="LaButti K."/>
            <person name="Lindquist E.A."/>
            <person name="Lipzen A."/>
            <person name="Lundell T."/>
            <person name="Morin E."/>
            <person name="Murat C."/>
            <person name="Riley R."/>
            <person name="Ohm R."/>
            <person name="Sun H."/>
            <person name="Tunlid A."/>
            <person name="Henrissat B."/>
            <person name="Grigoriev I.V."/>
            <person name="Hibbett D.S."/>
            <person name="Martin F."/>
        </authorList>
    </citation>
    <scope>NUCLEOTIDE SEQUENCE [LARGE SCALE GENOMIC DNA]</scope>
    <source>
        <strain evidence="2 3">FD-325 SS-3</strain>
    </source>
</reference>
<name>A0A0C9SR12_PLICR</name>
<dbReference type="EMBL" id="KN832572">
    <property type="protein sequence ID" value="KII84217.1"/>
    <property type="molecule type" value="Genomic_DNA"/>
</dbReference>
<accession>A0A0C9SR12</accession>
<evidence type="ECO:0000256" key="1">
    <source>
        <dbReference type="SAM" id="MobiDB-lite"/>
    </source>
</evidence>
<dbReference type="AlphaFoldDB" id="A0A0C9SR12"/>
<feature type="region of interest" description="Disordered" evidence="1">
    <location>
        <begin position="1"/>
        <end position="70"/>
    </location>
</feature>
<proteinExistence type="predicted"/>
<evidence type="ECO:0000313" key="2">
    <source>
        <dbReference type="EMBL" id="KII84217.1"/>
    </source>
</evidence>
<keyword evidence="3" id="KW-1185">Reference proteome</keyword>
<sequence>MPARSRVQAHVPAQCTGKWAAETQSGGSMREGSEGQDDTAACPCPTPSTYTHGGRQRQRMMPCAPPMLRR</sequence>